<dbReference type="InterPro" id="IPR017853">
    <property type="entry name" value="GH"/>
</dbReference>
<name>A0ABV6KQS0_9BACI</name>
<dbReference type="Gene3D" id="3.20.20.80">
    <property type="entry name" value="Glycosidases"/>
    <property type="match status" value="1"/>
</dbReference>
<keyword evidence="2" id="KW-0812">Transmembrane</keyword>
<evidence type="ECO:0000259" key="3">
    <source>
        <dbReference type="Pfam" id="PF08924"/>
    </source>
</evidence>
<reference evidence="4 5" key="1">
    <citation type="submission" date="2024-09" db="EMBL/GenBank/DDBJ databases">
        <authorList>
            <person name="Sun Q."/>
            <person name="Mori K."/>
        </authorList>
    </citation>
    <scope>NUCLEOTIDE SEQUENCE [LARGE SCALE GENOMIC DNA]</scope>
    <source>
        <strain evidence="4 5">CGMCC 1.9126</strain>
    </source>
</reference>
<sequence length="288" mass="31778">MNHLKWGNFLLIFISALVLLLIPIFYFQPDSNETSQNQNDAITASTNEKQNNTKEENGNNEDGNETANTTNDPNTDYWGVDSASYATEGLYACVNEYFGKPTVWGRYLGTIEGVSSGLTKEEVEYLHSNGVKILLINNQFNNATGYDNGVEQANIGISLAGELNVPEGVAIFADIEPNYPVDSAFIQGWFDTMMNSPYEPGIYGVFSPDSALVESYQASINENQEIQNKVILWTAYPHVDVTTQANAPENAAEAPEGSHVYGWQYGIDAAACNIDTNLFKGSLFDFLW</sequence>
<keyword evidence="2" id="KW-1133">Transmembrane helix</keyword>
<protein>
    <submittedName>
        <fullName evidence="4">Glycoside hydrolase domain-containing protein</fullName>
    </submittedName>
</protein>
<dbReference type="Proteomes" id="UP001589738">
    <property type="component" value="Unassembled WGS sequence"/>
</dbReference>
<dbReference type="EMBL" id="JBHLUU010000031">
    <property type="protein sequence ID" value="MFC0475677.1"/>
    <property type="molecule type" value="Genomic_DNA"/>
</dbReference>
<keyword evidence="2" id="KW-0472">Membrane</keyword>
<evidence type="ECO:0000256" key="1">
    <source>
        <dbReference type="SAM" id="MobiDB-lite"/>
    </source>
</evidence>
<comment type="caution">
    <text evidence="4">The sequence shown here is derived from an EMBL/GenBank/DDBJ whole genome shotgun (WGS) entry which is preliminary data.</text>
</comment>
<feature type="transmembrane region" description="Helical" evidence="2">
    <location>
        <begin position="6"/>
        <end position="27"/>
    </location>
</feature>
<dbReference type="RefSeq" id="WP_377058078.1">
    <property type="nucleotide sequence ID" value="NZ_JBHLUU010000031.1"/>
</dbReference>
<dbReference type="InterPro" id="IPR015020">
    <property type="entry name" value="Rv2525c-like_Glyco_Hydro-like"/>
</dbReference>
<proteinExistence type="predicted"/>
<keyword evidence="4" id="KW-0378">Hydrolase</keyword>
<dbReference type="GO" id="GO:0016787">
    <property type="term" value="F:hydrolase activity"/>
    <property type="evidence" value="ECO:0007669"/>
    <property type="project" value="UniProtKB-KW"/>
</dbReference>
<dbReference type="Pfam" id="PF08924">
    <property type="entry name" value="Rv2525c_GlyHyd-like"/>
    <property type="match status" value="1"/>
</dbReference>
<keyword evidence="5" id="KW-1185">Reference proteome</keyword>
<evidence type="ECO:0000313" key="5">
    <source>
        <dbReference type="Proteomes" id="UP001589738"/>
    </source>
</evidence>
<accession>A0ABV6KQS0</accession>
<feature type="domain" description="Rv2525c-like glycoside hydrolase-like" evidence="3">
    <location>
        <begin position="105"/>
        <end position="233"/>
    </location>
</feature>
<organism evidence="4 5">
    <name type="scientific">Robertmurraya beringensis</name>
    <dbReference type="NCBI Taxonomy" id="641660"/>
    <lineage>
        <taxon>Bacteria</taxon>
        <taxon>Bacillati</taxon>
        <taxon>Bacillota</taxon>
        <taxon>Bacilli</taxon>
        <taxon>Bacillales</taxon>
        <taxon>Bacillaceae</taxon>
        <taxon>Robertmurraya</taxon>
    </lineage>
</organism>
<feature type="region of interest" description="Disordered" evidence="1">
    <location>
        <begin position="43"/>
        <end position="77"/>
    </location>
</feature>
<evidence type="ECO:0000256" key="2">
    <source>
        <dbReference type="SAM" id="Phobius"/>
    </source>
</evidence>
<dbReference type="SUPFAM" id="SSF51445">
    <property type="entry name" value="(Trans)glycosidases"/>
    <property type="match status" value="1"/>
</dbReference>
<evidence type="ECO:0000313" key="4">
    <source>
        <dbReference type="EMBL" id="MFC0475677.1"/>
    </source>
</evidence>
<gene>
    <name evidence="4" type="ORF">ACFFHF_10525</name>
</gene>